<dbReference type="Pfam" id="PF03133">
    <property type="entry name" value="TTL"/>
    <property type="match status" value="2"/>
</dbReference>
<evidence type="ECO:0000256" key="3">
    <source>
        <dbReference type="ARBA" id="ARBA00022840"/>
    </source>
</evidence>
<keyword evidence="2" id="KW-0547">Nucleotide-binding</keyword>
<keyword evidence="6" id="KW-1185">Reference proteome</keyword>
<evidence type="ECO:0000256" key="2">
    <source>
        <dbReference type="ARBA" id="ARBA00022741"/>
    </source>
</evidence>
<feature type="compositionally biased region" description="Low complexity" evidence="4">
    <location>
        <begin position="447"/>
        <end position="465"/>
    </location>
</feature>
<sequence>MEQWDIYDASDQELTEELAHLIQVAPQAPGYDAPRVAKMRFLIEQELEERQVSFDIFTALRCYGTAGRSPSRPQSAKSPPSKPQTPRNSGWDPNHPRNPQSHVARAPAAPQIVVEASASSPRNRQSADDRTERSLQAPALHQADRGLVLGVPQKPPGAPEEFDTEVEDGLPSGRSESSTSSLLCREGKTKQQEEKGEEPMSVLEAAKMAFMKEKMGAHRARKALEKPKKKKKAKVEVSAPDPAPFRAGGAVVARPLGAQTAAQGSTDGGGTGARRPRPVSCTTRGPPPVAPAGGGAGRARGASPEKAQLAEQRPGGHGSQLTSTSTASVQPAGAARSRSVEPGPAAGASVASPRELAAGAASSPRDPGANESLQDHGDRTRVAQGEAEGPADGQPQGEATGGADEDAEGRLQLAQGAEQAGEGHAAARGADVSGQEDGEGRTPVSMACAEAPAGSEGSAAAASSGVDLGECGGDPERGGAPDSGSWAAGEPASASEGDLAGAWREHASDALARSGPSGVPTPEPDSDSDDSLCSQPREGSSKPGVAAGLPVPAVSAGSPVGGGSASDDVRASLLISDDESDQEQSPEDQEVLRQSGFCSALYVAASQERGDVSEARGGEPDAHSAGPQGTREDGEATAAGKMPRRQATPDSEGGEREEEEEGEQAEAVRGARAAREPLPIGRYGRDLSCAVRPDSSQDCTGIGLGAFHYGDHDGVGAWEATPDPSPLCTPIAKHRPLVPLAEIPTDGGGGRERGGGRGLDADPRRAKGKEREERIREWKEIEAAMSSESAEPPGDRVGEGPKSEGPESAREEPKGAGPESARGPSAEVRPLGGRPLSGASRLSGMPSRGSDSHRSGTAEVRNYSDRYPYFEEIFTAFSHAQERSAGQTVKRPEPGHVAEVMRSTVNMLETWKEQQKKAAVEGEEGPLRGEEEPLPELDEADEWEQRFRRLFRVSSVESHPEVYANVTRALLDSGRWEEADEAGAAIGWNLIWTWSAKVRVPPQELLVWQVMNHYPTIKELTRKDLLKRHLMRAASMHATGRHALIFDLMPTTFTLPKDYVAFVDAFSKAADGDEEKKGGGDCGGNVWIMKPIGLSRGRGIYLVDDIAAVDYAEPMIVQRYLCNPLLVDGFKFDLRLYVVVTSISPLEAFLCQEGFARFATQRYTLDKAEIGNKFIHLTNSSIQKEQEDMDPNDLPAPLRSESEINGCARGCPAFLEGGSKCSLARLWWWLQQEGGIDTEALWSRISDVVLRSLFVVEEPISHQVNSFELLGFDVMIDTELKPWLVEVNSSPSLATDTELDVEVKGSMLRDTVRLVDPPDFDRDALYRVLMRRLGGGANQRGARPGGGMGMGTLAEERDQINRDLNAILRGRMPRSYGEMPAYLGQFVRIAPSKGYDALLKTKKSSTKTAMR</sequence>
<evidence type="ECO:0000313" key="5">
    <source>
        <dbReference type="EMBL" id="KAK3243678.1"/>
    </source>
</evidence>
<feature type="compositionally biased region" description="Basic and acidic residues" evidence="4">
    <location>
        <begin position="210"/>
        <end position="226"/>
    </location>
</feature>
<dbReference type="Proteomes" id="UP001190700">
    <property type="component" value="Unassembled WGS sequence"/>
</dbReference>
<organism evidence="5 6">
    <name type="scientific">Cymbomonas tetramitiformis</name>
    <dbReference type="NCBI Taxonomy" id="36881"/>
    <lineage>
        <taxon>Eukaryota</taxon>
        <taxon>Viridiplantae</taxon>
        <taxon>Chlorophyta</taxon>
        <taxon>Pyramimonadophyceae</taxon>
        <taxon>Pyramimonadales</taxon>
        <taxon>Pyramimonadaceae</taxon>
        <taxon>Cymbomonas</taxon>
    </lineage>
</organism>
<dbReference type="PANTHER" id="PTHR12241">
    <property type="entry name" value="TUBULIN POLYGLUTAMYLASE"/>
    <property type="match status" value="1"/>
</dbReference>
<proteinExistence type="predicted"/>
<feature type="region of interest" description="Disordered" evidence="4">
    <location>
        <begin position="740"/>
        <end position="858"/>
    </location>
</feature>
<dbReference type="EMBL" id="LGRX02032715">
    <property type="protein sequence ID" value="KAK3243678.1"/>
    <property type="molecule type" value="Genomic_DNA"/>
</dbReference>
<feature type="compositionally biased region" description="Basic and acidic residues" evidence="4">
    <location>
        <begin position="185"/>
        <end position="198"/>
    </location>
</feature>
<feature type="compositionally biased region" description="Low complexity" evidence="4">
    <location>
        <begin position="410"/>
        <end position="430"/>
    </location>
</feature>
<dbReference type="GO" id="GO:0015631">
    <property type="term" value="F:tubulin binding"/>
    <property type="evidence" value="ECO:0007669"/>
    <property type="project" value="TreeGrafter"/>
</dbReference>
<evidence type="ECO:0000256" key="4">
    <source>
        <dbReference type="SAM" id="MobiDB-lite"/>
    </source>
</evidence>
<feature type="compositionally biased region" description="Basic and acidic residues" evidence="4">
    <location>
        <begin position="793"/>
        <end position="814"/>
    </location>
</feature>
<dbReference type="GO" id="GO:0036064">
    <property type="term" value="C:ciliary basal body"/>
    <property type="evidence" value="ECO:0007669"/>
    <property type="project" value="TreeGrafter"/>
</dbReference>
<dbReference type="PANTHER" id="PTHR12241:SF155">
    <property type="entry name" value="TUBULIN-TYROSINE LIGASE FAMILY PROTEIN"/>
    <property type="match status" value="1"/>
</dbReference>
<protein>
    <recommendedName>
        <fullName evidence="7">Tubulin-tyrosine ligase family protein</fullName>
    </recommendedName>
</protein>
<feature type="compositionally biased region" description="Basic and acidic residues" evidence="4">
    <location>
        <begin position="608"/>
        <end position="622"/>
    </location>
</feature>
<keyword evidence="3" id="KW-0067">ATP-binding</keyword>
<dbReference type="SUPFAM" id="SSF56059">
    <property type="entry name" value="Glutathione synthetase ATP-binding domain-like"/>
    <property type="match status" value="1"/>
</dbReference>
<evidence type="ECO:0000313" key="6">
    <source>
        <dbReference type="Proteomes" id="UP001190700"/>
    </source>
</evidence>
<feature type="region of interest" description="Disordered" evidence="4">
    <location>
        <begin position="607"/>
        <end position="678"/>
    </location>
</feature>
<feature type="compositionally biased region" description="Low complexity" evidence="4">
    <location>
        <begin position="68"/>
        <end position="79"/>
    </location>
</feature>
<feature type="compositionally biased region" description="Low complexity" evidence="4">
    <location>
        <begin position="172"/>
        <end position="181"/>
    </location>
</feature>
<feature type="compositionally biased region" description="Acidic residues" evidence="4">
    <location>
        <begin position="576"/>
        <end position="589"/>
    </location>
</feature>
<comment type="caution">
    <text evidence="5">The sequence shown here is derived from an EMBL/GenBank/DDBJ whole genome shotgun (WGS) entry which is preliminary data.</text>
</comment>
<feature type="compositionally biased region" description="Basic and acidic residues" evidence="4">
    <location>
        <begin position="749"/>
        <end position="782"/>
    </location>
</feature>
<feature type="compositionally biased region" description="Low complexity" evidence="4">
    <location>
        <begin position="342"/>
        <end position="353"/>
    </location>
</feature>
<dbReference type="InterPro" id="IPR004344">
    <property type="entry name" value="TTL/TTLL_fam"/>
</dbReference>
<feature type="compositionally biased region" description="Polar residues" evidence="4">
    <location>
        <begin position="319"/>
        <end position="329"/>
    </location>
</feature>
<dbReference type="Gene3D" id="3.30.470.20">
    <property type="entry name" value="ATP-grasp fold, B domain"/>
    <property type="match status" value="1"/>
</dbReference>
<dbReference type="GO" id="GO:0000226">
    <property type="term" value="P:microtubule cytoskeleton organization"/>
    <property type="evidence" value="ECO:0007669"/>
    <property type="project" value="TreeGrafter"/>
</dbReference>
<name>A0AAE0BWW6_9CHLO</name>
<dbReference type="GO" id="GO:0070740">
    <property type="term" value="F:tubulin-glutamic acid ligase activity"/>
    <property type="evidence" value="ECO:0007669"/>
    <property type="project" value="TreeGrafter"/>
</dbReference>
<dbReference type="GO" id="GO:0005524">
    <property type="term" value="F:ATP binding"/>
    <property type="evidence" value="ECO:0007669"/>
    <property type="project" value="UniProtKB-KW"/>
</dbReference>
<accession>A0AAE0BWW6</accession>
<feature type="region of interest" description="Disordered" evidence="4">
    <location>
        <begin position="65"/>
        <end position="593"/>
    </location>
</feature>
<dbReference type="PROSITE" id="PS51221">
    <property type="entry name" value="TTL"/>
    <property type="match status" value="1"/>
</dbReference>
<reference evidence="5 6" key="1">
    <citation type="journal article" date="2015" name="Genome Biol. Evol.">
        <title>Comparative Genomics of a Bacterivorous Green Alga Reveals Evolutionary Causalities and Consequences of Phago-Mixotrophic Mode of Nutrition.</title>
        <authorList>
            <person name="Burns J.A."/>
            <person name="Paasch A."/>
            <person name="Narechania A."/>
            <person name="Kim E."/>
        </authorList>
    </citation>
    <scope>NUCLEOTIDE SEQUENCE [LARGE SCALE GENOMIC DNA]</scope>
    <source>
        <strain evidence="5 6">PLY_AMNH</strain>
    </source>
</reference>
<evidence type="ECO:0008006" key="7">
    <source>
        <dbReference type="Google" id="ProtNLM"/>
    </source>
</evidence>
<feature type="compositionally biased region" description="Acidic residues" evidence="4">
    <location>
        <begin position="655"/>
        <end position="664"/>
    </location>
</feature>
<keyword evidence="1" id="KW-0436">Ligase</keyword>
<evidence type="ECO:0000256" key="1">
    <source>
        <dbReference type="ARBA" id="ARBA00022598"/>
    </source>
</evidence>
<gene>
    <name evidence="5" type="ORF">CYMTET_46683</name>
</gene>